<evidence type="ECO:0000259" key="5">
    <source>
        <dbReference type="SMART" id="SM00646"/>
    </source>
</evidence>
<reference evidence="6" key="1">
    <citation type="submission" date="2022-08" db="EMBL/GenBank/DDBJ databases">
        <authorList>
            <person name="Wang H."/>
        </authorList>
    </citation>
    <scope>NUCLEOTIDE SEQUENCE</scope>
    <source>
        <strain evidence="6">PS10</strain>
    </source>
</reference>
<dbReference type="PANTHER" id="PTHR30404:SF0">
    <property type="entry name" value="N-ACETYLMURAMOYL-L-ALANINE AMIDASE AMIC"/>
    <property type="match status" value="1"/>
</dbReference>
<feature type="domain" description="MurNAc-LAA" evidence="5">
    <location>
        <begin position="284"/>
        <end position="440"/>
    </location>
</feature>
<proteinExistence type="predicted"/>
<feature type="chain" id="PRO_5046744184" description="N-acetylmuramoyl-L-alanine amidase" evidence="4">
    <location>
        <begin position="20"/>
        <end position="447"/>
    </location>
</feature>
<dbReference type="EC" id="3.5.1.28" evidence="2"/>
<organism evidence="6 7">
    <name type="scientific">Campylobacter gastrosuis</name>
    <dbReference type="NCBI Taxonomy" id="2974576"/>
    <lineage>
        <taxon>Bacteria</taxon>
        <taxon>Pseudomonadati</taxon>
        <taxon>Campylobacterota</taxon>
        <taxon>Epsilonproteobacteria</taxon>
        <taxon>Campylobacterales</taxon>
        <taxon>Campylobacteraceae</taxon>
        <taxon>Campylobacter</taxon>
    </lineage>
</organism>
<dbReference type="RefSeq" id="WP_284937086.1">
    <property type="nucleotide sequence ID" value="NZ_JANURM010000002.1"/>
</dbReference>
<dbReference type="SUPFAM" id="SSF53187">
    <property type="entry name" value="Zn-dependent exopeptidases"/>
    <property type="match status" value="1"/>
</dbReference>
<keyword evidence="4" id="KW-0732">Signal</keyword>
<protein>
    <recommendedName>
        <fullName evidence="2">N-acetylmuramoyl-L-alanine amidase</fullName>
        <ecNumber evidence="2">3.5.1.28</ecNumber>
    </recommendedName>
</protein>
<evidence type="ECO:0000256" key="1">
    <source>
        <dbReference type="ARBA" id="ARBA00001561"/>
    </source>
</evidence>
<name>A0ABT7HNF5_9BACT</name>
<keyword evidence="7" id="KW-1185">Reference proteome</keyword>
<dbReference type="SMART" id="SM00646">
    <property type="entry name" value="Ami_3"/>
    <property type="match status" value="1"/>
</dbReference>
<feature type="signal peptide" evidence="4">
    <location>
        <begin position="1"/>
        <end position="19"/>
    </location>
</feature>
<dbReference type="CDD" id="cd02696">
    <property type="entry name" value="MurNAc-LAA"/>
    <property type="match status" value="1"/>
</dbReference>
<dbReference type="EMBL" id="JANURM010000002">
    <property type="protein sequence ID" value="MDL0088438.1"/>
    <property type="molecule type" value="Genomic_DNA"/>
</dbReference>
<dbReference type="Gene3D" id="3.40.630.40">
    <property type="entry name" value="Zn-dependent exopeptidases"/>
    <property type="match status" value="1"/>
</dbReference>
<evidence type="ECO:0000256" key="4">
    <source>
        <dbReference type="SAM" id="SignalP"/>
    </source>
</evidence>
<dbReference type="Pfam" id="PF01520">
    <property type="entry name" value="Amidase_3"/>
    <property type="match status" value="1"/>
</dbReference>
<comment type="caution">
    <text evidence="6">The sequence shown here is derived from an EMBL/GenBank/DDBJ whole genome shotgun (WGS) entry which is preliminary data.</text>
</comment>
<dbReference type="PANTHER" id="PTHR30404">
    <property type="entry name" value="N-ACETYLMURAMOYL-L-ALANINE AMIDASE"/>
    <property type="match status" value="1"/>
</dbReference>
<evidence type="ECO:0000256" key="3">
    <source>
        <dbReference type="ARBA" id="ARBA00022801"/>
    </source>
</evidence>
<dbReference type="Proteomes" id="UP001173801">
    <property type="component" value="Unassembled WGS sequence"/>
</dbReference>
<accession>A0ABT7HNF5</accession>
<keyword evidence="3" id="KW-0378">Hydrolase</keyword>
<evidence type="ECO:0000313" key="7">
    <source>
        <dbReference type="Proteomes" id="UP001173801"/>
    </source>
</evidence>
<sequence length="447" mass="50159">MIRVLLAILLFLSTIFANATFENFDKNFKNAPKQTKQKIHNELKNLYVKSLVGNDLELQKGALNRLIISSKALNLNANEYQKDLADLSKQATTKLPYLLSATKGENALVLKFNQPILAKNIKIFTLNDKNGFRNVIDINAILNGKPLSYTNFITKEINIAQNNKQTIRIVFKDKAQKNIDAKIDENLLIIATKNFISNESLTKPIAKQKPLPQKAQPKQVRALKTIVIDPGHGGTDPGAINGKLQEKTAVLQVAKRLGNELKSRGYKIFYTRDNDFFINLRSRTKMANDKSADLFVSIHANAAPNAQKAATMRGVETFFLSPARSERSKNAAALENKSDIEEMDFFSKQTFLNFLNREKIIASNKLGIDIQSQILSSLKNKRYQVIDGGVREAPFWVLVGALMPAVLIEIGYITHPVEGKMLFDERYQESLAQGIANGVDEYFNKNK</sequence>
<reference evidence="6" key="2">
    <citation type="journal article" date="2023" name="Microorganisms">
        <title>Isolation and Genomic Characteristics of Cat-Borne Campylobacter felis sp. nov. and Sheep-Borne Campylobacter ovis sp. nov.</title>
        <authorList>
            <person name="Wang H."/>
            <person name="Li Y."/>
            <person name="Gu Y."/>
            <person name="Zhou G."/>
            <person name="Chen X."/>
            <person name="Zhang X."/>
            <person name="Shao Z."/>
            <person name="Zhang J."/>
            <person name="Zhang M."/>
        </authorList>
    </citation>
    <scope>NUCLEOTIDE SEQUENCE</scope>
    <source>
        <strain evidence="6">PS10</strain>
    </source>
</reference>
<evidence type="ECO:0000256" key="2">
    <source>
        <dbReference type="ARBA" id="ARBA00011901"/>
    </source>
</evidence>
<dbReference type="InterPro" id="IPR050695">
    <property type="entry name" value="N-acetylmuramoyl_amidase_3"/>
</dbReference>
<gene>
    <name evidence="6" type="ORF">NYG85_03475</name>
</gene>
<dbReference type="InterPro" id="IPR002508">
    <property type="entry name" value="MurNAc-LAA_cat"/>
</dbReference>
<evidence type="ECO:0000313" key="6">
    <source>
        <dbReference type="EMBL" id="MDL0088438.1"/>
    </source>
</evidence>
<comment type="catalytic activity">
    <reaction evidence="1">
        <text>Hydrolyzes the link between N-acetylmuramoyl residues and L-amino acid residues in certain cell-wall glycopeptides.</text>
        <dbReference type="EC" id="3.5.1.28"/>
    </reaction>
</comment>